<protein>
    <submittedName>
        <fullName evidence="6">Glycosyl transferase</fullName>
    </submittedName>
</protein>
<dbReference type="AlphaFoldDB" id="A0A922NZJ5"/>
<keyword evidence="4" id="KW-1133">Transmembrane helix</keyword>
<keyword evidence="4" id="KW-0472">Membrane</keyword>
<dbReference type="Gene3D" id="3.90.550.10">
    <property type="entry name" value="Spore Coat Polysaccharide Biosynthesis Protein SpsA, Chain A"/>
    <property type="match status" value="1"/>
</dbReference>
<dbReference type="EMBL" id="JOKJ01000015">
    <property type="protein sequence ID" value="KEQ06655.1"/>
    <property type="molecule type" value="Genomic_DNA"/>
</dbReference>
<dbReference type="CDD" id="cd00761">
    <property type="entry name" value="Glyco_tranf_GTA_type"/>
    <property type="match status" value="1"/>
</dbReference>
<dbReference type="PANTHER" id="PTHR43179">
    <property type="entry name" value="RHAMNOSYLTRANSFERASE WBBL"/>
    <property type="match status" value="1"/>
</dbReference>
<dbReference type="OrthoDB" id="8416156at2"/>
<keyword evidence="2" id="KW-0328">Glycosyltransferase</keyword>
<evidence type="ECO:0000256" key="3">
    <source>
        <dbReference type="ARBA" id="ARBA00022679"/>
    </source>
</evidence>
<dbReference type="RefSeq" id="WP_037167598.1">
    <property type="nucleotide sequence ID" value="NZ_JOKI01000018.1"/>
</dbReference>
<evidence type="ECO:0000313" key="7">
    <source>
        <dbReference type="Proteomes" id="UP000052167"/>
    </source>
</evidence>
<dbReference type="PANTHER" id="PTHR43179:SF12">
    <property type="entry name" value="GALACTOFURANOSYLTRANSFERASE GLFT2"/>
    <property type="match status" value="1"/>
</dbReference>
<proteinExistence type="inferred from homology"/>
<dbReference type="GO" id="GO:0016757">
    <property type="term" value="F:glycosyltransferase activity"/>
    <property type="evidence" value="ECO:0007669"/>
    <property type="project" value="UniProtKB-KW"/>
</dbReference>
<dbReference type="Proteomes" id="UP000052167">
    <property type="component" value="Unassembled WGS sequence"/>
</dbReference>
<dbReference type="InterPro" id="IPR029044">
    <property type="entry name" value="Nucleotide-diphossugar_trans"/>
</dbReference>
<feature type="domain" description="Glycosyltransferase 2-like" evidence="5">
    <location>
        <begin position="4"/>
        <end position="122"/>
    </location>
</feature>
<evidence type="ECO:0000256" key="4">
    <source>
        <dbReference type="SAM" id="Phobius"/>
    </source>
</evidence>
<evidence type="ECO:0000256" key="1">
    <source>
        <dbReference type="ARBA" id="ARBA00006739"/>
    </source>
</evidence>
<gene>
    <name evidence="6" type="ORF">GV68_06250</name>
</gene>
<comment type="similarity">
    <text evidence="1">Belongs to the glycosyltransferase 2 family.</text>
</comment>
<dbReference type="Pfam" id="PF00535">
    <property type="entry name" value="Glycos_transf_2"/>
    <property type="match status" value="1"/>
</dbReference>
<dbReference type="InterPro" id="IPR001173">
    <property type="entry name" value="Glyco_trans_2-like"/>
</dbReference>
<evidence type="ECO:0000313" key="6">
    <source>
        <dbReference type="EMBL" id="KEQ06655.1"/>
    </source>
</evidence>
<keyword evidence="4" id="KW-0812">Transmembrane</keyword>
<keyword evidence="3 6" id="KW-0808">Transferase</keyword>
<sequence length="316" mass="35927">MLGVVVIGRNEGHRLVDCLASLRHVEGPVVYVDSGSTDASEAVASCAGADVVALDPAVPFTAARARNAGWRRLLQTWPHLSYVQFLDGDCRIDPAWLPAAVECLRQRPDVAVVMGRRRERYPARSIYNAICDDEWDGPAGEVIECGGDVLSRAEVLRQLDGYRDDLIAGEEPELCVRLRQRGHRIWRLEREMSLHDANIVRFPQWWRRSVRAGHAYAQVHLIHQRAPERIWGANLRRTLSWSMLLPAAVIAGALLHPAWLSLALLYPIQILRLRGRQKSFRRATLSVIGKFAEMQGVLQYLMHRVARRRQRLIEYK</sequence>
<name>A0A922NZJ5_9HYPH</name>
<organism evidence="6 7">
    <name type="scientific">Pseudorhizobium pelagicum</name>
    <dbReference type="NCBI Taxonomy" id="1509405"/>
    <lineage>
        <taxon>Bacteria</taxon>
        <taxon>Pseudomonadati</taxon>
        <taxon>Pseudomonadota</taxon>
        <taxon>Alphaproteobacteria</taxon>
        <taxon>Hyphomicrobiales</taxon>
        <taxon>Rhizobiaceae</taxon>
        <taxon>Rhizobium/Agrobacterium group</taxon>
        <taxon>Pseudorhizobium</taxon>
    </lineage>
</organism>
<feature type="transmembrane region" description="Helical" evidence="4">
    <location>
        <begin position="243"/>
        <end position="268"/>
    </location>
</feature>
<dbReference type="SUPFAM" id="SSF53448">
    <property type="entry name" value="Nucleotide-diphospho-sugar transferases"/>
    <property type="match status" value="1"/>
</dbReference>
<keyword evidence="7" id="KW-1185">Reference proteome</keyword>
<evidence type="ECO:0000259" key="5">
    <source>
        <dbReference type="Pfam" id="PF00535"/>
    </source>
</evidence>
<comment type="caution">
    <text evidence="6">The sequence shown here is derived from an EMBL/GenBank/DDBJ whole genome shotgun (WGS) entry which is preliminary data.</text>
</comment>
<accession>A0A922NZJ5</accession>
<evidence type="ECO:0000256" key="2">
    <source>
        <dbReference type="ARBA" id="ARBA00022676"/>
    </source>
</evidence>
<reference evidence="6 7" key="1">
    <citation type="submission" date="2014-06" db="EMBL/GenBank/DDBJ databases">
        <title>Rhizobium pelagicum/R2-400B4.</title>
        <authorList>
            <person name="Kimes N.E."/>
            <person name="Lopez-Perez M."/>
        </authorList>
    </citation>
    <scope>NUCLEOTIDE SEQUENCE [LARGE SCALE GENOMIC DNA]</scope>
    <source>
        <strain evidence="6 7">R2-400B4</strain>
    </source>
</reference>